<accession>A0ABS3R3A2</accession>
<reference evidence="1 2" key="1">
    <citation type="submission" date="2021-03" db="EMBL/GenBank/DDBJ databases">
        <authorList>
            <person name="Kanchanasin P."/>
            <person name="Saeng-In P."/>
            <person name="Phongsopitanun W."/>
            <person name="Yuki M."/>
            <person name="Kudo T."/>
            <person name="Ohkuma M."/>
            <person name="Tanasupawat S."/>
        </authorList>
    </citation>
    <scope>NUCLEOTIDE SEQUENCE [LARGE SCALE GENOMIC DNA]</scope>
    <source>
        <strain evidence="1 2">L46</strain>
    </source>
</reference>
<name>A0ABS3R3A2_9ACTN</name>
<dbReference type="InterPro" id="IPR011989">
    <property type="entry name" value="ARM-like"/>
</dbReference>
<dbReference type="EMBL" id="JAGEOK010000015">
    <property type="protein sequence ID" value="MBO2440525.1"/>
    <property type="molecule type" value="Genomic_DNA"/>
</dbReference>
<keyword evidence="2" id="KW-1185">Reference proteome</keyword>
<gene>
    <name evidence="1" type="ORF">J4557_23640</name>
</gene>
<comment type="caution">
    <text evidence="1">The sequence shown here is derived from an EMBL/GenBank/DDBJ whole genome shotgun (WGS) entry which is preliminary data.</text>
</comment>
<sequence length="458" mass="50275">MRDVRGASDPRLIGLARNQAAPLQILLRLLEAGPDDVRRALAARTTMPERLVDGIVRHRDRGLRRALTWNLSVGPQVRSRLAADPDLGVRVNLVEHCNYRYQVSTLEPRTPLTIEAYELLAADPERVVREEVALQPYTPSHVRDLLAADPDPGVRRHLLDVGSELSEAARAALLSDPDPGVRRAAAQCLEPAKIVESESDLPRWISKGTILARPLAERLARDGDAGTRARAAAEPSLPADLVAELAADPDPEVRLAVSRRPDLTEEQRAAIDYTDTPDRNFHPLDWVTDACGDAAVMRRCATSAHPALRRSAAHCPHLPPDLVQALAGDDDFLVRLFLAENHPDPPGALLLRTVLEFEGYSQAKMLHHPNFPRAGLRRFATSSDPRERALATMDPHIPPRTVEALGYDPDLAVRRSAAVDARLPAPRLLQMLADDETAEAAARNPALPVEVMEEILGR</sequence>
<evidence type="ECO:0008006" key="3">
    <source>
        <dbReference type="Google" id="ProtNLM"/>
    </source>
</evidence>
<evidence type="ECO:0000313" key="1">
    <source>
        <dbReference type="EMBL" id="MBO2440525.1"/>
    </source>
</evidence>
<organism evidence="1 2">
    <name type="scientific">Actinomadura nitritigenes</name>
    <dbReference type="NCBI Taxonomy" id="134602"/>
    <lineage>
        <taxon>Bacteria</taxon>
        <taxon>Bacillati</taxon>
        <taxon>Actinomycetota</taxon>
        <taxon>Actinomycetes</taxon>
        <taxon>Streptosporangiales</taxon>
        <taxon>Thermomonosporaceae</taxon>
        <taxon>Actinomadura</taxon>
    </lineage>
</organism>
<dbReference type="SUPFAM" id="SSF48371">
    <property type="entry name" value="ARM repeat"/>
    <property type="match status" value="2"/>
</dbReference>
<protein>
    <recommendedName>
        <fullName evidence="3">Leucine rich repeat variant</fullName>
    </recommendedName>
</protein>
<evidence type="ECO:0000313" key="2">
    <source>
        <dbReference type="Proteomes" id="UP000666915"/>
    </source>
</evidence>
<dbReference type="InterPro" id="IPR016024">
    <property type="entry name" value="ARM-type_fold"/>
</dbReference>
<dbReference type="RefSeq" id="WP_208268922.1">
    <property type="nucleotide sequence ID" value="NZ_BAAAGM010000078.1"/>
</dbReference>
<proteinExistence type="predicted"/>
<dbReference type="Proteomes" id="UP000666915">
    <property type="component" value="Unassembled WGS sequence"/>
</dbReference>
<dbReference type="Gene3D" id="1.25.10.10">
    <property type="entry name" value="Leucine-rich Repeat Variant"/>
    <property type="match status" value="3"/>
</dbReference>